<dbReference type="Proteomes" id="UP000285832">
    <property type="component" value="Unassembled WGS sequence"/>
</dbReference>
<dbReference type="Gene3D" id="1.10.443.10">
    <property type="entry name" value="Intergrase catalytic core"/>
    <property type="match status" value="1"/>
</dbReference>
<dbReference type="AlphaFoldDB" id="A0A415CSH9"/>
<dbReference type="InterPro" id="IPR050090">
    <property type="entry name" value="Tyrosine_recombinase_XerCD"/>
</dbReference>
<evidence type="ECO:0000259" key="2">
    <source>
        <dbReference type="PROSITE" id="PS51898"/>
    </source>
</evidence>
<dbReference type="PANTHER" id="PTHR30349:SF91">
    <property type="entry name" value="INTA PROTEIN"/>
    <property type="match status" value="1"/>
</dbReference>
<proteinExistence type="predicted"/>
<dbReference type="CDD" id="cd01189">
    <property type="entry name" value="INT_ICEBs1_C_like"/>
    <property type="match status" value="1"/>
</dbReference>
<accession>A0A415CSH9</accession>
<evidence type="ECO:0000256" key="1">
    <source>
        <dbReference type="ARBA" id="ARBA00023172"/>
    </source>
</evidence>
<sequence>MVKNYSSVPRIAKPIINTSLEFALSKNLISYNPAAELLLPTGAKEVPYHEIVIDEQKTYTLKQVKVLLKEAKGTKIYMYMIFMLLMGLRKSEVSGLKYSDVDYVNHTLTIERQLGRDLDADKEDVPIGMVTKQEIDVKTESSKRIEPIPDFVFYEIQEERKRYEKNRSRRQHGIWVFQDLDYICCSSYGRPRSISFIYKPYKELIEKIGLPYICPHDLRHTYTTLLMKNNINQRAIAASLGHTQFETYTDEHRKEYVIADNSLNEDIYERGIETNVGDLMYGATKEAKGLLDLAEAEETFAQAGEKCVQNAIITTVQYIYKFGCEVGIY</sequence>
<dbReference type="InterPro" id="IPR011010">
    <property type="entry name" value="DNA_brk_join_enz"/>
</dbReference>
<protein>
    <recommendedName>
        <fullName evidence="2">Tyr recombinase domain-containing protein</fullName>
    </recommendedName>
</protein>
<gene>
    <name evidence="3" type="ORF">DW116_13815</name>
</gene>
<evidence type="ECO:0000313" key="4">
    <source>
        <dbReference type="Proteomes" id="UP000285832"/>
    </source>
</evidence>
<dbReference type="SUPFAM" id="SSF56349">
    <property type="entry name" value="DNA breaking-rejoining enzymes"/>
    <property type="match status" value="1"/>
</dbReference>
<dbReference type="GO" id="GO:0015074">
    <property type="term" value="P:DNA integration"/>
    <property type="evidence" value="ECO:0007669"/>
    <property type="project" value="InterPro"/>
</dbReference>
<organism evidence="3 4">
    <name type="scientific">[Ruminococcus] lactaris</name>
    <dbReference type="NCBI Taxonomy" id="46228"/>
    <lineage>
        <taxon>Bacteria</taxon>
        <taxon>Bacillati</taxon>
        <taxon>Bacillota</taxon>
        <taxon>Clostridia</taxon>
        <taxon>Lachnospirales</taxon>
        <taxon>Lachnospiraceae</taxon>
        <taxon>Mediterraneibacter</taxon>
    </lineage>
</organism>
<dbReference type="RefSeq" id="WP_118279479.1">
    <property type="nucleotide sequence ID" value="NZ_CATYQD010000071.1"/>
</dbReference>
<evidence type="ECO:0000313" key="3">
    <source>
        <dbReference type="EMBL" id="RHJ56718.1"/>
    </source>
</evidence>
<dbReference type="PANTHER" id="PTHR30349">
    <property type="entry name" value="PHAGE INTEGRASE-RELATED"/>
    <property type="match status" value="1"/>
</dbReference>
<dbReference type="PROSITE" id="PS51898">
    <property type="entry name" value="TYR_RECOMBINASE"/>
    <property type="match status" value="1"/>
</dbReference>
<name>A0A415CSH9_9FIRM</name>
<comment type="caution">
    <text evidence="3">The sequence shown here is derived from an EMBL/GenBank/DDBJ whole genome shotgun (WGS) entry which is preliminary data.</text>
</comment>
<dbReference type="InterPro" id="IPR013762">
    <property type="entry name" value="Integrase-like_cat_sf"/>
</dbReference>
<feature type="domain" description="Tyr recombinase" evidence="2">
    <location>
        <begin position="54"/>
        <end position="269"/>
    </location>
</feature>
<dbReference type="GO" id="GO:0003677">
    <property type="term" value="F:DNA binding"/>
    <property type="evidence" value="ECO:0007669"/>
    <property type="project" value="InterPro"/>
</dbReference>
<reference evidence="3 4" key="1">
    <citation type="submission" date="2018-08" db="EMBL/GenBank/DDBJ databases">
        <title>A genome reference for cultivated species of the human gut microbiota.</title>
        <authorList>
            <person name="Zou Y."/>
            <person name="Xue W."/>
            <person name="Luo G."/>
        </authorList>
    </citation>
    <scope>NUCLEOTIDE SEQUENCE [LARGE SCALE GENOMIC DNA]</scope>
    <source>
        <strain evidence="3 4">AM09-9</strain>
    </source>
</reference>
<dbReference type="EMBL" id="QRMI01000069">
    <property type="protein sequence ID" value="RHJ56718.1"/>
    <property type="molecule type" value="Genomic_DNA"/>
</dbReference>
<dbReference type="GO" id="GO:0006310">
    <property type="term" value="P:DNA recombination"/>
    <property type="evidence" value="ECO:0007669"/>
    <property type="project" value="UniProtKB-KW"/>
</dbReference>
<dbReference type="InterPro" id="IPR002104">
    <property type="entry name" value="Integrase_catalytic"/>
</dbReference>
<dbReference type="Pfam" id="PF00589">
    <property type="entry name" value="Phage_integrase"/>
    <property type="match status" value="1"/>
</dbReference>
<keyword evidence="1" id="KW-0233">DNA recombination</keyword>